<evidence type="ECO:0000256" key="4">
    <source>
        <dbReference type="ARBA" id="ARBA00035244"/>
    </source>
</evidence>
<dbReference type="NCBIfam" id="TIGR03953">
    <property type="entry name" value="rplD_bact"/>
    <property type="match status" value="1"/>
</dbReference>
<dbReference type="InterPro" id="IPR002136">
    <property type="entry name" value="Ribosomal_uL4"/>
</dbReference>
<gene>
    <name evidence="5 7" type="primary">rplD</name>
    <name evidence="7" type="ORF">Pla111_16950</name>
</gene>
<comment type="similarity">
    <text evidence="1 5">Belongs to the universal ribosomal protein uL4 family.</text>
</comment>
<keyword evidence="8" id="KW-1185">Reference proteome</keyword>
<sequence>MPKLTIHDRKGNKVGTYDVEPTDFAPSINKQLLHDAVVMYQANQRQGTHKTKTRAEVSGSRKKMYRQKGTGNARAGHKRSGVRRGGGHIHAISPRDYSYRMPKKALRLATRMAFASKVRDNELVIIDDMKFDAPKTSDMALLIKNLGCDGASLLVATNGLDVNVYKSARNIQKVDVSPAADLNALSLLAARRVLVTKAALDALKASAAAKPKTADA</sequence>
<evidence type="ECO:0000256" key="5">
    <source>
        <dbReference type="HAMAP-Rule" id="MF_01328"/>
    </source>
</evidence>
<dbReference type="GO" id="GO:0006412">
    <property type="term" value="P:translation"/>
    <property type="evidence" value="ECO:0007669"/>
    <property type="project" value="UniProtKB-UniRule"/>
</dbReference>
<dbReference type="SUPFAM" id="SSF52166">
    <property type="entry name" value="Ribosomal protein L4"/>
    <property type="match status" value="1"/>
</dbReference>
<dbReference type="PANTHER" id="PTHR10746">
    <property type="entry name" value="50S RIBOSOMAL PROTEIN L4"/>
    <property type="match status" value="1"/>
</dbReference>
<dbReference type="InterPro" id="IPR023574">
    <property type="entry name" value="Ribosomal_uL4_dom_sf"/>
</dbReference>
<keyword evidence="2 5" id="KW-0689">Ribosomal protein</keyword>
<accession>A0A5C5W998</accession>
<reference evidence="7 8" key="1">
    <citation type="submission" date="2019-02" db="EMBL/GenBank/DDBJ databases">
        <title>Deep-cultivation of Planctomycetes and their phenomic and genomic characterization uncovers novel biology.</title>
        <authorList>
            <person name="Wiegand S."/>
            <person name="Jogler M."/>
            <person name="Boedeker C."/>
            <person name="Pinto D."/>
            <person name="Vollmers J."/>
            <person name="Rivas-Marin E."/>
            <person name="Kohn T."/>
            <person name="Peeters S.H."/>
            <person name="Heuer A."/>
            <person name="Rast P."/>
            <person name="Oberbeckmann S."/>
            <person name="Bunk B."/>
            <person name="Jeske O."/>
            <person name="Meyerdierks A."/>
            <person name="Storesund J.E."/>
            <person name="Kallscheuer N."/>
            <person name="Luecker S."/>
            <person name="Lage O.M."/>
            <person name="Pohl T."/>
            <person name="Merkel B.J."/>
            <person name="Hornburger P."/>
            <person name="Mueller R.-W."/>
            <person name="Bruemmer F."/>
            <person name="Labrenz M."/>
            <person name="Spormann A.M."/>
            <person name="Op Den Camp H."/>
            <person name="Overmann J."/>
            <person name="Amann R."/>
            <person name="Jetten M.S.M."/>
            <person name="Mascher T."/>
            <person name="Medema M.H."/>
            <person name="Devos D.P."/>
            <person name="Kaster A.-K."/>
            <person name="Ovreas L."/>
            <person name="Rohde M."/>
            <person name="Galperin M.Y."/>
            <person name="Jogler C."/>
        </authorList>
    </citation>
    <scope>NUCLEOTIDE SEQUENCE [LARGE SCALE GENOMIC DNA]</scope>
    <source>
        <strain evidence="7 8">Pla111</strain>
    </source>
</reference>
<feature type="compositionally biased region" description="Basic residues" evidence="6">
    <location>
        <begin position="75"/>
        <end position="87"/>
    </location>
</feature>
<dbReference type="RefSeq" id="WP_146573250.1">
    <property type="nucleotide sequence ID" value="NZ_SJPH01000003.1"/>
</dbReference>
<comment type="caution">
    <text evidence="7">The sequence shown here is derived from an EMBL/GenBank/DDBJ whole genome shotgun (WGS) entry which is preliminary data.</text>
</comment>
<dbReference type="InterPro" id="IPR013005">
    <property type="entry name" value="Ribosomal_uL4-like"/>
</dbReference>
<evidence type="ECO:0000256" key="2">
    <source>
        <dbReference type="ARBA" id="ARBA00022980"/>
    </source>
</evidence>
<dbReference type="GO" id="GO:0019843">
    <property type="term" value="F:rRNA binding"/>
    <property type="evidence" value="ECO:0007669"/>
    <property type="project" value="UniProtKB-UniRule"/>
</dbReference>
<comment type="subunit">
    <text evidence="5">Part of the 50S ribosomal subunit.</text>
</comment>
<dbReference type="HAMAP" id="MF_01328_B">
    <property type="entry name" value="Ribosomal_uL4_B"/>
    <property type="match status" value="1"/>
</dbReference>
<dbReference type="GO" id="GO:0003735">
    <property type="term" value="F:structural constituent of ribosome"/>
    <property type="evidence" value="ECO:0007669"/>
    <property type="project" value="InterPro"/>
</dbReference>
<dbReference type="Pfam" id="PF00573">
    <property type="entry name" value="Ribosomal_L4"/>
    <property type="match status" value="1"/>
</dbReference>
<dbReference type="Proteomes" id="UP000318995">
    <property type="component" value="Unassembled WGS sequence"/>
</dbReference>
<evidence type="ECO:0000256" key="3">
    <source>
        <dbReference type="ARBA" id="ARBA00023274"/>
    </source>
</evidence>
<evidence type="ECO:0000256" key="1">
    <source>
        <dbReference type="ARBA" id="ARBA00010528"/>
    </source>
</evidence>
<evidence type="ECO:0000313" key="7">
    <source>
        <dbReference type="EMBL" id="TWT46599.1"/>
    </source>
</evidence>
<dbReference type="GO" id="GO:1990904">
    <property type="term" value="C:ribonucleoprotein complex"/>
    <property type="evidence" value="ECO:0007669"/>
    <property type="project" value="UniProtKB-KW"/>
</dbReference>
<comment type="function">
    <text evidence="5">Forms part of the polypeptide exit tunnel.</text>
</comment>
<evidence type="ECO:0000313" key="8">
    <source>
        <dbReference type="Proteomes" id="UP000318995"/>
    </source>
</evidence>
<dbReference type="Gene3D" id="3.40.1370.10">
    <property type="match status" value="1"/>
</dbReference>
<keyword evidence="5" id="KW-0694">RNA-binding</keyword>
<feature type="region of interest" description="Disordered" evidence="6">
    <location>
        <begin position="58"/>
        <end position="89"/>
    </location>
</feature>
<proteinExistence type="inferred from homology"/>
<keyword evidence="5" id="KW-0699">rRNA-binding</keyword>
<dbReference type="EMBL" id="SJPH01000003">
    <property type="protein sequence ID" value="TWT46599.1"/>
    <property type="molecule type" value="Genomic_DNA"/>
</dbReference>
<keyword evidence="3 5" id="KW-0687">Ribonucleoprotein</keyword>
<dbReference type="OrthoDB" id="9803201at2"/>
<name>A0A5C5W998_9BACT</name>
<organism evidence="7 8">
    <name type="scientific">Botrimarina hoheduenensis</name>
    <dbReference type="NCBI Taxonomy" id="2528000"/>
    <lineage>
        <taxon>Bacteria</taxon>
        <taxon>Pseudomonadati</taxon>
        <taxon>Planctomycetota</taxon>
        <taxon>Planctomycetia</taxon>
        <taxon>Pirellulales</taxon>
        <taxon>Lacipirellulaceae</taxon>
        <taxon>Botrimarina</taxon>
    </lineage>
</organism>
<dbReference type="GO" id="GO:0005840">
    <property type="term" value="C:ribosome"/>
    <property type="evidence" value="ECO:0007669"/>
    <property type="project" value="UniProtKB-KW"/>
</dbReference>
<protein>
    <recommendedName>
        <fullName evidence="4 5">Large ribosomal subunit protein uL4</fullName>
    </recommendedName>
</protein>
<evidence type="ECO:0000256" key="6">
    <source>
        <dbReference type="SAM" id="MobiDB-lite"/>
    </source>
</evidence>
<dbReference type="AlphaFoldDB" id="A0A5C5W998"/>
<dbReference type="PANTHER" id="PTHR10746:SF6">
    <property type="entry name" value="LARGE RIBOSOMAL SUBUNIT PROTEIN UL4M"/>
    <property type="match status" value="1"/>
</dbReference>
<comment type="function">
    <text evidence="5">One of the primary rRNA binding proteins, this protein initially binds near the 5'-end of the 23S rRNA. It is important during the early stages of 50S assembly. It makes multiple contacts with different domains of the 23S rRNA in the assembled 50S subunit and ribosome.</text>
</comment>